<dbReference type="EC" id="5.2.1.8" evidence="6"/>
<organism evidence="10 11">
    <name type="scientific">Novosphingobium colocasiae</name>
    <dbReference type="NCBI Taxonomy" id="1256513"/>
    <lineage>
        <taxon>Bacteria</taxon>
        <taxon>Pseudomonadati</taxon>
        <taxon>Pseudomonadota</taxon>
        <taxon>Alphaproteobacteria</taxon>
        <taxon>Sphingomonadales</taxon>
        <taxon>Sphingomonadaceae</taxon>
        <taxon>Novosphingobium</taxon>
    </lineage>
</organism>
<dbReference type="Pfam" id="PF00254">
    <property type="entry name" value="FKBP_C"/>
    <property type="match status" value="1"/>
</dbReference>
<name>A0A918PGQ5_9SPHN</name>
<dbReference type="GO" id="GO:0003755">
    <property type="term" value="F:peptidyl-prolyl cis-trans isomerase activity"/>
    <property type="evidence" value="ECO:0007669"/>
    <property type="project" value="UniProtKB-UniRule"/>
</dbReference>
<dbReference type="EMBL" id="BMZA01000007">
    <property type="protein sequence ID" value="GGZ06483.1"/>
    <property type="molecule type" value="Genomic_DNA"/>
</dbReference>
<dbReference type="SUPFAM" id="SSF54534">
    <property type="entry name" value="FKBP-like"/>
    <property type="match status" value="1"/>
</dbReference>
<dbReference type="InterPro" id="IPR046357">
    <property type="entry name" value="PPIase_dom_sf"/>
</dbReference>
<keyword evidence="3 5" id="KW-0697">Rotamase</keyword>
<evidence type="ECO:0000256" key="8">
    <source>
        <dbReference type="SAM" id="Phobius"/>
    </source>
</evidence>
<keyword evidence="11" id="KW-1185">Reference proteome</keyword>
<reference evidence="10" key="2">
    <citation type="submission" date="2020-09" db="EMBL/GenBank/DDBJ databases">
        <authorList>
            <person name="Sun Q."/>
            <person name="Kim S."/>
        </authorList>
    </citation>
    <scope>NUCLEOTIDE SEQUENCE</scope>
    <source>
        <strain evidence="10">KCTC 32255</strain>
    </source>
</reference>
<evidence type="ECO:0000313" key="11">
    <source>
        <dbReference type="Proteomes" id="UP000648075"/>
    </source>
</evidence>
<gene>
    <name evidence="10" type="ORF">GCM10011614_21790</name>
</gene>
<evidence type="ECO:0000256" key="6">
    <source>
        <dbReference type="RuleBase" id="RU003915"/>
    </source>
</evidence>
<keyword evidence="8" id="KW-1133">Transmembrane helix</keyword>
<protein>
    <recommendedName>
        <fullName evidence="6">Peptidyl-prolyl cis-trans isomerase</fullName>
        <ecNumber evidence="6">5.2.1.8</ecNumber>
    </recommendedName>
</protein>
<proteinExistence type="inferred from homology"/>
<dbReference type="Proteomes" id="UP000648075">
    <property type="component" value="Unassembled WGS sequence"/>
</dbReference>
<evidence type="ECO:0000256" key="3">
    <source>
        <dbReference type="ARBA" id="ARBA00023110"/>
    </source>
</evidence>
<evidence type="ECO:0000256" key="4">
    <source>
        <dbReference type="ARBA" id="ARBA00023235"/>
    </source>
</evidence>
<dbReference type="PANTHER" id="PTHR43811:SF23">
    <property type="entry name" value="FKBP-TYPE 22 KDA PEPTIDYL-PROLYL CIS-TRANS ISOMERASE"/>
    <property type="match status" value="1"/>
</dbReference>
<comment type="catalytic activity">
    <reaction evidence="1 5 6">
        <text>[protein]-peptidylproline (omega=180) = [protein]-peptidylproline (omega=0)</text>
        <dbReference type="Rhea" id="RHEA:16237"/>
        <dbReference type="Rhea" id="RHEA-COMP:10747"/>
        <dbReference type="Rhea" id="RHEA-COMP:10748"/>
        <dbReference type="ChEBI" id="CHEBI:83833"/>
        <dbReference type="ChEBI" id="CHEBI:83834"/>
        <dbReference type="EC" id="5.2.1.8"/>
    </reaction>
</comment>
<evidence type="ECO:0000256" key="5">
    <source>
        <dbReference type="PROSITE-ProRule" id="PRU00277"/>
    </source>
</evidence>
<reference evidence="10" key="1">
    <citation type="journal article" date="2014" name="Int. J. Syst. Evol. Microbiol.">
        <title>Complete genome sequence of Corynebacterium casei LMG S-19264T (=DSM 44701T), isolated from a smear-ripened cheese.</title>
        <authorList>
            <consortium name="US DOE Joint Genome Institute (JGI-PGF)"/>
            <person name="Walter F."/>
            <person name="Albersmeier A."/>
            <person name="Kalinowski J."/>
            <person name="Ruckert C."/>
        </authorList>
    </citation>
    <scope>NUCLEOTIDE SEQUENCE</scope>
    <source>
        <strain evidence="10">KCTC 32255</strain>
    </source>
</reference>
<feature type="region of interest" description="Disordered" evidence="7">
    <location>
        <begin position="158"/>
        <end position="187"/>
    </location>
</feature>
<comment type="similarity">
    <text evidence="2 6">Belongs to the FKBP-type PPIase family.</text>
</comment>
<evidence type="ECO:0000256" key="7">
    <source>
        <dbReference type="SAM" id="MobiDB-lite"/>
    </source>
</evidence>
<evidence type="ECO:0000256" key="2">
    <source>
        <dbReference type="ARBA" id="ARBA00006577"/>
    </source>
</evidence>
<feature type="domain" description="PPIase FKBP-type" evidence="9">
    <location>
        <begin position="59"/>
        <end position="140"/>
    </location>
</feature>
<dbReference type="RefSeq" id="WP_189621233.1">
    <property type="nucleotide sequence ID" value="NZ_BMZA01000007.1"/>
</dbReference>
<feature type="compositionally biased region" description="Pro residues" evidence="7">
    <location>
        <begin position="172"/>
        <end position="187"/>
    </location>
</feature>
<dbReference type="PROSITE" id="PS50059">
    <property type="entry name" value="FKBP_PPIASE"/>
    <property type="match status" value="1"/>
</dbReference>
<dbReference type="InterPro" id="IPR001179">
    <property type="entry name" value="PPIase_FKBP_dom"/>
</dbReference>
<keyword evidence="8" id="KW-0812">Transmembrane</keyword>
<sequence>MTEITRVPLQPVAKGAVTKIWLGVAAIALAAAGVAYAVVPPSVSVEAITAGSGESPTINDVVLINYKGTLPGGKVFDQAQQVPMALNEVVPGFTKALVQMQRGGKYKVEIPAALAYGDKAVGEIPANTDLTFEIELLDFKSRAEIEQQQRILQQLQQMQGAAGGPGAAAPGAMPPGAMPPAGAPVHP</sequence>
<keyword evidence="4 5" id="KW-0413">Isomerase</keyword>
<evidence type="ECO:0000313" key="10">
    <source>
        <dbReference type="EMBL" id="GGZ06483.1"/>
    </source>
</evidence>
<evidence type="ECO:0000259" key="9">
    <source>
        <dbReference type="PROSITE" id="PS50059"/>
    </source>
</evidence>
<keyword evidence="8" id="KW-0472">Membrane</keyword>
<comment type="caution">
    <text evidence="10">The sequence shown here is derived from an EMBL/GenBank/DDBJ whole genome shotgun (WGS) entry which is preliminary data.</text>
</comment>
<accession>A0A918PGQ5</accession>
<dbReference type="PANTHER" id="PTHR43811">
    <property type="entry name" value="FKBP-TYPE PEPTIDYL-PROLYL CIS-TRANS ISOMERASE FKPA"/>
    <property type="match status" value="1"/>
</dbReference>
<feature type="transmembrane region" description="Helical" evidence="8">
    <location>
        <begin position="20"/>
        <end position="39"/>
    </location>
</feature>
<evidence type="ECO:0000256" key="1">
    <source>
        <dbReference type="ARBA" id="ARBA00000971"/>
    </source>
</evidence>
<dbReference type="AlphaFoldDB" id="A0A918PGQ5"/>
<dbReference type="Gene3D" id="3.10.50.40">
    <property type="match status" value="1"/>
</dbReference>